<keyword evidence="5" id="KW-0271">Exosome</keyword>
<keyword evidence="4" id="KW-0378">Hydrolase</keyword>
<evidence type="ECO:0000259" key="10">
    <source>
        <dbReference type="PROSITE" id="PS50967"/>
    </source>
</evidence>
<keyword evidence="3" id="KW-0540">Nuclease</keyword>
<evidence type="ECO:0000256" key="3">
    <source>
        <dbReference type="ARBA" id="ARBA00022722"/>
    </source>
</evidence>
<comment type="similarity">
    <text evidence="8">Belongs to the exosome component 10/RRP6 family.</text>
</comment>
<feature type="compositionally biased region" description="Basic and acidic residues" evidence="9">
    <location>
        <begin position="662"/>
        <end position="671"/>
    </location>
</feature>
<feature type="region of interest" description="Disordered" evidence="9">
    <location>
        <begin position="651"/>
        <end position="671"/>
    </location>
</feature>
<dbReference type="STRING" id="65357.A0A024G6S7"/>
<dbReference type="GO" id="GO:0071051">
    <property type="term" value="P:poly(A)-dependent snoRNA 3'-end processing"/>
    <property type="evidence" value="ECO:0007669"/>
    <property type="project" value="TreeGrafter"/>
</dbReference>
<dbReference type="GO" id="GO:0000467">
    <property type="term" value="P:exonucleolytic trimming to generate mature 3'-end of 5.8S rRNA from tricistronic rRNA transcript (SSU-rRNA, 5.8S rRNA, LSU-rRNA)"/>
    <property type="evidence" value="ECO:0007669"/>
    <property type="project" value="InterPro"/>
</dbReference>
<evidence type="ECO:0000256" key="8">
    <source>
        <dbReference type="ARBA" id="ARBA00043957"/>
    </source>
</evidence>
<dbReference type="SMART" id="SM00341">
    <property type="entry name" value="HRDC"/>
    <property type="match status" value="1"/>
</dbReference>
<evidence type="ECO:0000313" key="12">
    <source>
        <dbReference type="Proteomes" id="UP000053237"/>
    </source>
</evidence>
<dbReference type="Pfam" id="PF08066">
    <property type="entry name" value="PMC2NT"/>
    <property type="match status" value="1"/>
</dbReference>
<dbReference type="InterPro" id="IPR012588">
    <property type="entry name" value="Exosome-assoc_fac_Rrp6_N"/>
</dbReference>
<dbReference type="OrthoDB" id="2250022at2759"/>
<proteinExistence type="inferred from homology"/>
<dbReference type="Gene3D" id="3.30.420.10">
    <property type="entry name" value="Ribonuclease H-like superfamily/Ribonuclease H"/>
    <property type="match status" value="1"/>
</dbReference>
<dbReference type="PANTHER" id="PTHR12124:SF47">
    <property type="entry name" value="EXOSOME COMPONENT 10"/>
    <property type="match status" value="1"/>
</dbReference>
<dbReference type="GO" id="GO:0071044">
    <property type="term" value="P:histone mRNA catabolic process"/>
    <property type="evidence" value="ECO:0007669"/>
    <property type="project" value="TreeGrafter"/>
</dbReference>
<dbReference type="InterPro" id="IPR036397">
    <property type="entry name" value="RNaseH_sf"/>
</dbReference>
<name>A0A024G6S7_9STRA</name>
<evidence type="ECO:0000256" key="7">
    <source>
        <dbReference type="ARBA" id="ARBA00023242"/>
    </source>
</evidence>
<dbReference type="PANTHER" id="PTHR12124">
    <property type="entry name" value="POLYMYOSITIS/SCLERODERMA AUTOANTIGEN-RELATED"/>
    <property type="match status" value="1"/>
</dbReference>
<gene>
    <name evidence="11" type="ORF">BN9_033600</name>
</gene>
<dbReference type="GO" id="GO:0000166">
    <property type="term" value="F:nucleotide binding"/>
    <property type="evidence" value="ECO:0007669"/>
    <property type="project" value="InterPro"/>
</dbReference>
<keyword evidence="6" id="KW-0269">Exonuclease</keyword>
<dbReference type="GO" id="GO:0071036">
    <property type="term" value="P:nuclear polyadenylation-dependent snoRNA catabolic process"/>
    <property type="evidence" value="ECO:0007669"/>
    <property type="project" value="TreeGrafter"/>
</dbReference>
<dbReference type="InterPro" id="IPR012337">
    <property type="entry name" value="RNaseH-like_sf"/>
</dbReference>
<dbReference type="InterPro" id="IPR002121">
    <property type="entry name" value="HRDC_dom"/>
</dbReference>
<evidence type="ECO:0000256" key="9">
    <source>
        <dbReference type="SAM" id="MobiDB-lite"/>
    </source>
</evidence>
<feature type="region of interest" description="Disordered" evidence="9">
    <location>
        <begin position="736"/>
        <end position="767"/>
    </location>
</feature>
<dbReference type="CDD" id="cd06147">
    <property type="entry name" value="Rrp6p_like_exo"/>
    <property type="match status" value="1"/>
</dbReference>
<dbReference type="GO" id="GO:0003727">
    <property type="term" value="F:single-stranded RNA binding"/>
    <property type="evidence" value="ECO:0007669"/>
    <property type="project" value="TreeGrafter"/>
</dbReference>
<evidence type="ECO:0000256" key="2">
    <source>
        <dbReference type="ARBA" id="ARBA00022552"/>
    </source>
</evidence>
<dbReference type="InterPro" id="IPR045092">
    <property type="entry name" value="Rrp6-like"/>
</dbReference>
<dbReference type="FunFam" id="3.30.420.10:FF:000059">
    <property type="entry name" value="Exosome complex exonuclease Rrp6"/>
    <property type="match status" value="1"/>
</dbReference>
<keyword evidence="12" id="KW-1185">Reference proteome</keyword>
<dbReference type="InterPro" id="IPR049559">
    <property type="entry name" value="Rrp6p-like_exo"/>
</dbReference>
<comment type="caution">
    <text evidence="11">The sequence shown here is derived from an EMBL/GenBank/DDBJ whole genome shotgun (WGS) entry which is preliminary data.</text>
</comment>
<dbReference type="Pfam" id="PF01612">
    <property type="entry name" value="DNA_pol_A_exo1"/>
    <property type="match status" value="1"/>
</dbReference>
<dbReference type="GO" id="GO:0071039">
    <property type="term" value="P:nuclear polyadenylation-dependent CUT catabolic process"/>
    <property type="evidence" value="ECO:0007669"/>
    <property type="project" value="TreeGrafter"/>
</dbReference>
<dbReference type="GO" id="GO:0071040">
    <property type="term" value="P:nuclear polyadenylation-dependent antisense transcript catabolic process"/>
    <property type="evidence" value="ECO:0007669"/>
    <property type="project" value="TreeGrafter"/>
</dbReference>
<dbReference type="InParanoid" id="A0A024G6S7"/>
<keyword evidence="7" id="KW-0539">Nucleus</keyword>
<organism evidence="11 12">
    <name type="scientific">Albugo candida</name>
    <dbReference type="NCBI Taxonomy" id="65357"/>
    <lineage>
        <taxon>Eukaryota</taxon>
        <taxon>Sar</taxon>
        <taxon>Stramenopiles</taxon>
        <taxon>Oomycota</taxon>
        <taxon>Peronosporomycetes</taxon>
        <taxon>Albuginales</taxon>
        <taxon>Albuginaceae</taxon>
        <taxon>Albugo</taxon>
    </lineage>
</organism>
<reference evidence="11 12" key="1">
    <citation type="submission" date="2012-05" db="EMBL/GenBank/DDBJ databases">
        <title>Recombination and specialization in a pathogen metapopulation.</title>
        <authorList>
            <person name="Gardiner A."/>
            <person name="Kemen E."/>
            <person name="Schultz-Larsen T."/>
            <person name="MacLean D."/>
            <person name="Van Oosterhout C."/>
            <person name="Jones J.D.G."/>
        </authorList>
    </citation>
    <scope>NUCLEOTIDE SEQUENCE [LARGE SCALE GENOMIC DNA]</scope>
    <source>
        <strain evidence="11 12">Ac Nc2</strain>
    </source>
</reference>
<dbReference type="SMART" id="SM00474">
    <property type="entry name" value="35EXOc"/>
    <property type="match status" value="1"/>
</dbReference>
<dbReference type="PROSITE" id="PS50967">
    <property type="entry name" value="HRDC"/>
    <property type="match status" value="1"/>
</dbReference>
<dbReference type="GO" id="GO:0000175">
    <property type="term" value="F:3'-5'-RNA exonuclease activity"/>
    <property type="evidence" value="ECO:0007669"/>
    <property type="project" value="InterPro"/>
</dbReference>
<dbReference type="Proteomes" id="UP000053237">
    <property type="component" value="Unassembled WGS sequence"/>
</dbReference>
<evidence type="ECO:0000256" key="6">
    <source>
        <dbReference type="ARBA" id="ARBA00022839"/>
    </source>
</evidence>
<dbReference type="SUPFAM" id="SSF47819">
    <property type="entry name" value="HRDC-like"/>
    <property type="match status" value="1"/>
</dbReference>
<dbReference type="GO" id="GO:0000176">
    <property type="term" value="C:nuclear exosome (RNase complex)"/>
    <property type="evidence" value="ECO:0007669"/>
    <property type="project" value="InterPro"/>
</dbReference>
<dbReference type="FunFam" id="1.10.150.80:FF:000001">
    <property type="entry name" value="Putative exosome component 10"/>
    <property type="match status" value="1"/>
</dbReference>
<evidence type="ECO:0000256" key="4">
    <source>
        <dbReference type="ARBA" id="ARBA00022801"/>
    </source>
</evidence>
<dbReference type="InterPro" id="IPR044876">
    <property type="entry name" value="HRDC_dom_sf"/>
</dbReference>
<evidence type="ECO:0000256" key="1">
    <source>
        <dbReference type="ARBA" id="ARBA00004123"/>
    </source>
</evidence>
<dbReference type="Pfam" id="PF00570">
    <property type="entry name" value="HRDC"/>
    <property type="match status" value="1"/>
</dbReference>
<dbReference type="InterPro" id="IPR002562">
    <property type="entry name" value="3'-5'_exonuclease_dom"/>
</dbReference>
<feature type="domain" description="HRDC" evidence="10">
    <location>
        <begin position="443"/>
        <end position="523"/>
    </location>
</feature>
<dbReference type="SUPFAM" id="SSF53098">
    <property type="entry name" value="Ribonuclease H-like"/>
    <property type="match status" value="1"/>
</dbReference>
<protein>
    <recommendedName>
        <fullName evidence="10">HRDC domain-containing protein</fullName>
    </recommendedName>
</protein>
<dbReference type="GO" id="GO:0071038">
    <property type="term" value="P:TRAMP-dependent tRNA surveillance pathway"/>
    <property type="evidence" value="ECO:0007669"/>
    <property type="project" value="TreeGrafter"/>
</dbReference>
<dbReference type="GO" id="GO:0071037">
    <property type="term" value="P:nuclear polyadenylation-dependent snRNA catabolic process"/>
    <property type="evidence" value="ECO:0007669"/>
    <property type="project" value="TreeGrafter"/>
</dbReference>
<dbReference type="AlphaFoldDB" id="A0A024G6S7"/>
<accession>A0A024G6S7</accession>
<dbReference type="Gene3D" id="1.10.150.80">
    <property type="entry name" value="HRDC domain"/>
    <property type="match status" value="1"/>
</dbReference>
<dbReference type="InterPro" id="IPR010997">
    <property type="entry name" value="HRDC-like_sf"/>
</dbReference>
<keyword evidence="2" id="KW-0698">rRNA processing</keyword>
<dbReference type="GO" id="GO:0071035">
    <property type="term" value="P:nuclear polyadenylation-dependent rRNA catabolic process"/>
    <property type="evidence" value="ECO:0007669"/>
    <property type="project" value="TreeGrafter"/>
</dbReference>
<evidence type="ECO:0000313" key="11">
    <source>
        <dbReference type="EMBL" id="CCI42576.1"/>
    </source>
</evidence>
<dbReference type="EMBL" id="CAIX01000036">
    <property type="protein sequence ID" value="CCI42576.1"/>
    <property type="molecule type" value="Genomic_DNA"/>
</dbReference>
<dbReference type="GO" id="GO:0005730">
    <property type="term" value="C:nucleolus"/>
    <property type="evidence" value="ECO:0007669"/>
    <property type="project" value="TreeGrafter"/>
</dbReference>
<sequence length="767" mass="87996">MDTNAFVNELYQKIIVAVKASNSIPSEEDEYHYYLKHNTSFSSSIESCKSSIHRLVVNLAKSTSHEPNEQEDSDATQLFQHSDPKEWITDTTDHFLDETFRLLEGQTQHNENINSNSQLENYSAEFTKQSATSNSVKKFEKVEMAKPQHSFHETIDNSTAPFVSKLSSKPHAITNDFPIHEDDASFHPYYNELVGLKIPDCQLYISEMDTSFDKISIQKALFLWVDSTDTFQQMLQILQQAHALAIDLEHHNYRSYLGLTCLMQISTNNHDFLVDTLALRSSLQQLNQVFCDPKKLKVLHGAEMDILWLQRDLGLYVVNMFDTGRAARLLQLPRFSLAHLLKRYCDIDADKQYQLADWRQRPLSVEMTRYAREDTRYLLFIYKRMKEDLLLKSDPNASNLVREVHKQSTQLCLQVYSKPQVSEDDCRALLTKLTASAGVAAFSELQQRVFRRLYFWRDAVAREEDESSMYVLPNQLLVQITGHLPANSDQLLRLRNVMPPLIQKYASEIVGMISAEREMLRSDDTKAVPMISSTAQTTRKVAMESPTVNHKPWRSMKRKITIVKDDKLLHKRLRFPSNDQVNDNSSKILKQVRDTVGSIVFTVERCDKDSMQFGVPEKVSNSAVKEPDVPDQDEPFPESISEMYKLPRKHYKTSRKQCMKKNAPEKERDTALIDTVDTATNATDHAQAPYKPFDYNAASSKLSTNHLTTQDQNPPQRKMASKKALIASGYNPFLAAQSAQTPKDSSRQMKHFPLKKLSQAPRNATFQ</sequence>
<evidence type="ECO:0000256" key="5">
    <source>
        <dbReference type="ARBA" id="ARBA00022835"/>
    </source>
</evidence>
<comment type="subcellular location">
    <subcellularLocation>
        <location evidence="1">Nucleus</location>
    </subcellularLocation>
</comment>